<dbReference type="Gene3D" id="2.60.110.10">
    <property type="entry name" value="Thaumatin"/>
    <property type="match status" value="1"/>
</dbReference>
<dbReference type="PRINTS" id="PR00347">
    <property type="entry name" value="THAUMATIN"/>
</dbReference>
<keyword evidence="1" id="KW-0472">Membrane</keyword>
<dbReference type="RefSeq" id="XP_010417229.1">
    <property type="nucleotide sequence ID" value="XM_010418927.2"/>
</dbReference>
<sequence length="232" mass="25356">MAYHKTIPIVFFVAFVTIIYFVISAEAATFTVKNNCPYVVWAATSAPEKPGGGKQLNQGETWIVSYDPGTVRARIWGRTNCKFDNSGRGGCQTGDCNGLLECNSYGRAPNTLAEFSLKQYADQDFIDISVIDGFNIPMEFSSASGQCSRVIRCTGDIIAQCPDQLKMDGACNGPCPMLKTEEHCCNSGPCGPTPLSMFFKQRCPDAYSYPKDDPTSLFTCITGTNYNVIFCP</sequence>
<keyword evidence="2" id="KW-1185">Reference proteome</keyword>
<dbReference type="Pfam" id="PF00314">
    <property type="entry name" value="Thaumatin"/>
    <property type="match status" value="1"/>
</dbReference>
<dbReference type="GeneID" id="104702991"/>
<gene>
    <name evidence="3" type="primary">LOC104702991</name>
</gene>
<evidence type="ECO:0000256" key="1">
    <source>
        <dbReference type="SAM" id="Phobius"/>
    </source>
</evidence>
<dbReference type="SMART" id="SM00205">
    <property type="entry name" value="THN"/>
    <property type="match status" value="1"/>
</dbReference>
<feature type="transmembrane region" description="Helical" evidence="1">
    <location>
        <begin position="6"/>
        <end position="23"/>
    </location>
</feature>
<protein>
    <submittedName>
        <fullName evidence="3">Pathogenesis-related protein R major form-like</fullName>
    </submittedName>
</protein>
<dbReference type="InterPro" id="IPR037176">
    <property type="entry name" value="Osmotin/thaumatin-like_sf"/>
</dbReference>
<proteinExistence type="predicted"/>
<evidence type="ECO:0000313" key="2">
    <source>
        <dbReference type="Proteomes" id="UP000694864"/>
    </source>
</evidence>
<evidence type="ECO:0000313" key="3">
    <source>
        <dbReference type="RefSeq" id="XP_010417229.1"/>
    </source>
</evidence>
<dbReference type="CDD" id="cd09217">
    <property type="entry name" value="TLP-P"/>
    <property type="match status" value="1"/>
</dbReference>
<organism evidence="2 3">
    <name type="scientific">Camelina sativa</name>
    <name type="common">False flax</name>
    <name type="synonym">Myagrum sativum</name>
    <dbReference type="NCBI Taxonomy" id="90675"/>
    <lineage>
        <taxon>Eukaryota</taxon>
        <taxon>Viridiplantae</taxon>
        <taxon>Streptophyta</taxon>
        <taxon>Embryophyta</taxon>
        <taxon>Tracheophyta</taxon>
        <taxon>Spermatophyta</taxon>
        <taxon>Magnoliopsida</taxon>
        <taxon>eudicotyledons</taxon>
        <taxon>Gunneridae</taxon>
        <taxon>Pentapetalae</taxon>
        <taxon>rosids</taxon>
        <taxon>malvids</taxon>
        <taxon>Brassicales</taxon>
        <taxon>Brassicaceae</taxon>
        <taxon>Camelineae</taxon>
        <taxon>Camelina</taxon>
    </lineage>
</organism>
<accession>A0ABM0SWQ5</accession>
<dbReference type="Proteomes" id="UP000694864">
    <property type="component" value="Chromosome 7"/>
</dbReference>
<dbReference type="PROSITE" id="PS00316">
    <property type="entry name" value="THAUMATIN_1"/>
    <property type="match status" value="1"/>
</dbReference>
<dbReference type="InterPro" id="IPR001938">
    <property type="entry name" value="Thaumatin"/>
</dbReference>
<reference evidence="3" key="2">
    <citation type="submission" date="2025-08" db="UniProtKB">
        <authorList>
            <consortium name="RefSeq"/>
        </authorList>
    </citation>
    <scope>IDENTIFICATION</scope>
    <source>
        <tissue evidence="3">Leaf</tissue>
    </source>
</reference>
<dbReference type="PIRSF" id="PIRSF002703">
    <property type="entry name" value="Thaumatin"/>
    <property type="match status" value="1"/>
</dbReference>
<keyword evidence="1" id="KW-0812">Transmembrane</keyword>
<keyword evidence="1" id="KW-1133">Transmembrane helix</keyword>
<dbReference type="PANTHER" id="PTHR31048">
    <property type="entry name" value="OS03G0233200 PROTEIN"/>
    <property type="match status" value="1"/>
</dbReference>
<dbReference type="InterPro" id="IPR017949">
    <property type="entry name" value="Thaumatin_CS"/>
</dbReference>
<dbReference type="SUPFAM" id="SSF49870">
    <property type="entry name" value="Osmotin, thaumatin-like protein"/>
    <property type="match status" value="1"/>
</dbReference>
<reference evidence="2" key="1">
    <citation type="journal article" date="2014" name="Nat. Commun.">
        <title>The emerging biofuel crop Camelina sativa retains a highly undifferentiated hexaploid genome structure.</title>
        <authorList>
            <person name="Kagale S."/>
            <person name="Koh C."/>
            <person name="Nixon J."/>
            <person name="Bollina V."/>
            <person name="Clarke W.E."/>
            <person name="Tuteja R."/>
            <person name="Spillane C."/>
            <person name="Robinson S.J."/>
            <person name="Links M.G."/>
            <person name="Clarke C."/>
            <person name="Higgins E.E."/>
            <person name="Huebert T."/>
            <person name="Sharpe A.G."/>
            <person name="Parkin I.A."/>
        </authorList>
    </citation>
    <scope>NUCLEOTIDE SEQUENCE [LARGE SCALE GENOMIC DNA]</scope>
    <source>
        <strain evidence="2">cv. DH55</strain>
    </source>
</reference>
<dbReference type="PROSITE" id="PS51367">
    <property type="entry name" value="THAUMATIN_2"/>
    <property type="match status" value="1"/>
</dbReference>
<name>A0ABM0SWQ5_CAMSA</name>